<dbReference type="CDD" id="cd01679">
    <property type="entry name" value="RNR_I"/>
    <property type="match status" value="1"/>
</dbReference>
<dbReference type="NCBIfam" id="TIGR02506">
    <property type="entry name" value="NrdE_NrdA"/>
    <property type="match status" value="1"/>
</dbReference>
<sequence>MYVVKRDGHREPVMFDKITERIKKLCYGLNELVDPVKVAMRVIEGLYDGVSTSELDNLAAETAASMTIAHPDYAQLAARVAISNLHSNTKKSFSETMKDMYHYVNPRNGQEAPLLSDEVFKVIQENSEFLDSHIIYTRDFNYDYFGFKTLERSYLLKINGKIVERPQHMLMRVSVGIHLDDLKSVIETYDLMSKKFFTHATPTLFNAGTPKPQMSSCFLLAMQDDSIDGIYDTLKQTAKISQSAGGIGLSIHNVRATGSYIRGTNGTSNGIVPMLRVFNDTARYVDQGGGKRKGSFAIYIETWHADIFEFLDLKKNTGKEEMRARDLFFAMWTSDLFMKRVQEDASWTLMCPNECPGLYDVYGEEFETMYLDYEFRGKGRKTIRARELWEKILESQIETGTPYMLYKDAANRKSNHKNLGTIRSSNLCTEIMEFTSKDEIAVCNLASISLPMFIENGKFDHEALYNVTKRVTRNLNKVIDRNYYPVKEAENSNLRHRPVGLGVQGLADAFIMLRMPFTSDEAKALNQEIFETLYFAAVTASMEMAKEEGPYSTFAGSPMSQGEFQYNMWGMKDEELSGRWDWASLRKEVMEHGVRNSLLVAPMPTASTSQILGNNEAFEPYTSNIYTRRVLSGEFIVVNKHLLHDLVDRGLWNETLKQEIMRHNGSVQNIDVIPQDLKELYKTVWEMSMKDIIDMSRQRGYFIDQSQSLNLFMQDANYSKLTSMHFYAWQSGLKTGMYYLRTKSAVDAIKFTLNNDKKEEDAPVTLVPETEAISVEDYKAMLLKAQAAEPDDCEMCGS</sequence>
<dbReference type="AlphaFoldDB" id="A0A6J4GP91"/>
<dbReference type="InterPro" id="IPR013346">
    <property type="entry name" value="NrdE_NrdA_C"/>
</dbReference>
<evidence type="ECO:0000256" key="1">
    <source>
        <dbReference type="ARBA" id="ARBA00010406"/>
    </source>
</evidence>
<keyword evidence="6 10" id="KW-0560">Oxidoreductase</keyword>
<dbReference type="UniPathway" id="UPA00326"/>
<evidence type="ECO:0000313" key="12">
    <source>
        <dbReference type="EMBL" id="CAA9199924.1"/>
    </source>
</evidence>
<evidence type="ECO:0000256" key="5">
    <source>
        <dbReference type="ARBA" id="ARBA00022840"/>
    </source>
</evidence>
<reference evidence="12 13" key="1">
    <citation type="submission" date="2020-02" db="EMBL/GenBank/DDBJ databases">
        <authorList>
            <person name="Criscuolo A."/>
        </authorList>
    </citation>
    <scope>NUCLEOTIDE SEQUENCE [LARGE SCALE GENOMIC DNA]</scope>
    <source>
        <strain evidence="12">CIP105534</strain>
    </source>
</reference>
<dbReference type="Pfam" id="PF02867">
    <property type="entry name" value="Ribonuc_red_lgC"/>
    <property type="match status" value="1"/>
</dbReference>
<dbReference type="EC" id="1.17.4.1" evidence="2 10"/>
<dbReference type="InterPro" id="IPR039718">
    <property type="entry name" value="Rrm1"/>
</dbReference>
<dbReference type="SUPFAM" id="SSF48168">
    <property type="entry name" value="R1 subunit of ribonucleotide reductase, N-terminal domain"/>
    <property type="match status" value="1"/>
</dbReference>
<dbReference type="PANTHER" id="PTHR11573">
    <property type="entry name" value="RIBONUCLEOSIDE-DIPHOSPHATE REDUCTASE LARGE CHAIN"/>
    <property type="match status" value="1"/>
</dbReference>
<dbReference type="SUPFAM" id="SSF51998">
    <property type="entry name" value="PFL-like glycyl radical enzymes"/>
    <property type="match status" value="1"/>
</dbReference>
<evidence type="ECO:0000256" key="4">
    <source>
        <dbReference type="ARBA" id="ARBA00022741"/>
    </source>
</evidence>
<evidence type="ECO:0000256" key="3">
    <source>
        <dbReference type="ARBA" id="ARBA00022533"/>
    </source>
</evidence>
<dbReference type="Pfam" id="PF00317">
    <property type="entry name" value="Ribonuc_red_lgN"/>
    <property type="match status" value="1"/>
</dbReference>
<keyword evidence="13" id="KW-1185">Reference proteome</keyword>
<dbReference type="GO" id="GO:0009263">
    <property type="term" value="P:deoxyribonucleotide biosynthetic process"/>
    <property type="evidence" value="ECO:0007669"/>
    <property type="project" value="UniProtKB-KW"/>
</dbReference>
<evidence type="ECO:0000313" key="13">
    <source>
        <dbReference type="Proteomes" id="UP000479938"/>
    </source>
</evidence>
<dbReference type="GO" id="GO:0005971">
    <property type="term" value="C:ribonucleoside-diphosphate reductase complex"/>
    <property type="evidence" value="ECO:0007669"/>
    <property type="project" value="TreeGrafter"/>
</dbReference>
<dbReference type="Pfam" id="PF03477">
    <property type="entry name" value="ATP-cone"/>
    <property type="match status" value="1"/>
</dbReference>
<dbReference type="PANTHER" id="PTHR11573:SF6">
    <property type="entry name" value="RIBONUCLEOSIDE-DIPHOSPHATE REDUCTASE LARGE SUBUNIT"/>
    <property type="match status" value="1"/>
</dbReference>
<evidence type="ECO:0000256" key="7">
    <source>
        <dbReference type="ARBA" id="ARBA00023116"/>
    </source>
</evidence>
<dbReference type="Proteomes" id="UP000479938">
    <property type="component" value="Unassembled WGS sequence"/>
</dbReference>
<keyword evidence="5 9" id="KW-0067">ATP-binding</keyword>
<gene>
    <name evidence="12" type="primary">nrdA</name>
    <name evidence="12" type="ORF">FLA105534_02870</name>
</gene>
<evidence type="ECO:0000256" key="9">
    <source>
        <dbReference type="PROSITE-ProRule" id="PRU00492"/>
    </source>
</evidence>
<evidence type="ECO:0000256" key="6">
    <source>
        <dbReference type="ARBA" id="ARBA00023002"/>
    </source>
</evidence>
<dbReference type="InterPro" id="IPR000788">
    <property type="entry name" value="RNR_lg_C"/>
</dbReference>
<name>A0A6J4GP91_9FLAO</name>
<keyword evidence="4 9" id="KW-0547">Nucleotide-binding</keyword>
<dbReference type="FunFam" id="3.20.70.20:FF:000010">
    <property type="entry name" value="Ribonucleoside-diphosphate reductase"/>
    <property type="match status" value="1"/>
</dbReference>
<comment type="catalytic activity">
    <reaction evidence="8 10">
        <text>a 2'-deoxyribonucleoside 5'-diphosphate + [thioredoxin]-disulfide + H2O = a ribonucleoside 5'-diphosphate + [thioredoxin]-dithiol</text>
        <dbReference type="Rhea" id="RHEA:23252"/>
        <dbReference type="Rhea" id="RHEA-COMP:10698"/>
        <dbReference type="Rhea" id="RHEA-COMP:10700"/>
        <dbReference type="ChEBI" id="CHEBI:15377"/>
        <dbReference type="ChEBI" id="CHEBI:29950"/>
        <dbReference type="ChEBI" id="CHEBI:50058"/>
        <dbReference type="ChEBI" id="CHEBI:57930"/>
        <dbReference type="ChEBI" id="CHEBI:73316"/>
        <dbReference type="EC" id="1.17.4.1"/>
    </reaction>
</comment>
<dbReference type="EMBL" id="CADCSU010000105">
    <property type="protein sequence ID" value="CAA9199924.1"/>
    <property type="molecule type" value="Genomic_DNA"/>
</dbReference>
<comment type="function">
    <text evidence="10">Provides the precursors necessary for DNA synthesis. Catalyzes the biosynthesis of deoxyribonucleotides from the corresponding ribonucleotides.</text>
</comment>
<evidence type="ECO:0000256" key="8">
    <source>
        <dbReference type="ARBA" id="ARBA00047754"/>
    </source>
</evidence>
<protein>
    <recommendedName>
        <fullName evidence="2 10">Ribonucleoside-diphosphate reductase</fullName>
        <ecNumber evidence="2 10">1.17.4.1</ecNumber>
    </recommendedName>
</protein>
<dbReference type="GO" id="GO:0005524">
    <property type="term" value="F:ATP binding"/>
    <property type="evidence" value="ECO:0007669"/>
    <property type="project" value="UniProtKB-UniRule"/>
</dbReference>
<evidence type="ECO:0000256" key="10">
    <source>
        <dbReference type="RuleBase" id="RU003410"/>
    </source>
</evidence>
<dbReference type="Gene3D" id="3.20.70.20">
    <property type="match status" value="1"/>
</dbReference>
<dbReference type="PROSITE" id="PS00089">
    <property type="entry name" value="RIBORED_LARGE"/>
    <property type="match status" value="1"/>
</dbReference>
<evidence type="ECO:0000259" key="11">
    <source>
        <dbReference type="PROSITE" id="PS51161"/>
    </source>
</evidence>
<dbReference type="InterPro" id="IPR013509">
    <property type="entry name" value="RNR_lsu_N"/>
</dbReference>
<dbReference type="PRINTS" id="PR01183">
    <property type="entry name" value="RIBORDTASEM1"/>
</dbReference>
<dbReference type="InterPro" id="IPR005144">
    <property type="entry name" value="ATP-cone_dom"/>
</dbReference>
<dbReference type="PROSITE" id="PS51161">
    <property type="entry name" value="ATP_CONE"/>
    <property type="match status" value="1"/>
</dbReference>
<evidence type="ECO:0000256" key="2">
    <source>
        <dbReference type="ARBA" id="ARBA00012274"/>
    </source>
</evidence>
<proteinExistence type="inferred from homology"/>
<dbReference type="GO" id="GO:0004748">
    <property type="term" value="F:ribonucleoside-diphosphate reductase activity, thioredoxin disulfide as acceptor"/>
    <property type="evidence" value="ECO:0007669"/>
    <property type="project" value="UniProtKB-EC"/>
</dbReference>
<dbReference type="InterPro" id="IPR008926">
    <property type="entry name" value="RNR_R1-su_N"/>
</dbReference>
<keyword evidence="7 10" id="KW-0215">Deoxyribonucleotide synthesis</keyword>
<keyword evidence="3" id="KW-0021">Allosteric enzyme</keyword>
<dbReference type="RefSeq" id="WP_173971423.1">
    <property type="nucleotide sequence ID" value="NZ_CADCSU010000105.1"/>
</dbReference>
<accession>A0A6J4GP91</accession>
<comment type="similarity">
    <text evidence="1 10">Belongs to the ribonucleoside diphosphate reductase large chain family.</text>
</comment>
<organism evidence="12 13">
    <name type="scientific">Flavobacterium bizetiae</name>
    <dbReference type="NCBI Taxonomy" id="2704140"/>
    <lineage>
        <taxon>Bacteria</taxon>
        <taxon>Pseudomonadati</taxon>
        <taxon>Bacteroidota</taxon>
        <taxon>Flavobacteriia</taxon>
        <taxon>Flavobacteriales</taxon>
        <taxon>Flavobacteriaceae</taxon>
        <taxon>Flavobacterium</taxon>
    </lineage>
</organism>
<feature type="domain" description="ATP-cone" evidence="11">
    <location>
        <begin position="1"/>
        <end position="91"/>
    </location>
</feature>